<name>A0A9Q7ANQ3_9BACT</name>
<dbReference type="EMBL" id="CP072943">
    <property type="protein sequence ID" value="QTX32638.1"/>
    <property type="molecule type" value="Genomic_DNA"/>
</dbReference>
<sequence>MKEERHVDLILENLLRDVTSLKDFDEEKEPLAPPCPSTAPSASTSRKTE</sequence>
<organism evidence="2 3">
    <name type="scientific">Aminithiophilus ramosus</name>
    <dbReference type="NCBI Taxonomy" id="3029084"/>
    <lineage>
        <taxon>Bacteria</taxon>
        <taxon>Thermotogati</taxon>
        <taxon>Synergistota</taxon>
        <taxon>Synergistia</taxon>
        <taxon>Synergistales</taxon>
        <taxon>Aminithiophilaceae</taxon>
        <taxon>Aminithiophilus</taxon>
    </lineage>
</organism>
<evidence type="ECO:0000313" key="3">
    <source>
        <dbReference type="Proteomes" id="UP000671879"/>
    </source>
</evidence>
<evidence type="ECO:0000256" key="1">
    <source>
        <dbReference type="SAM" id="MobiDB-lite"/>
    </source>
</evidence>
<dbReference type="KEGG" id="aram:KAR29_01460"/>
<gene>
    <name evidence="2" type="ORF">KAR29_01460</name>
</gene>
<accession>A0A9Q7ANQ3</accession>
<proteinExistence type="predicted"/>
<evidence type="ECO:0000313" key="2">
    <source>
        <dbReference type="EMBL" id="QTX32638.1"/>
    </source>
</evidence>
<dbReference type="RefSeq" id="WP_274373887.1">
    <property type="nucleotide sequence ID" value="NZ_CP072943.1"/>
</dbReference>
<keyword evidence="3" id="KW-1185">Reference proteome</keyword>
<dbReference type="Proteomes" id="UP000671879">
    <property type="component" value="Chromosome"/>
</dbReference>
<protein>
    <submittedName>
        <fullName evidence="2">Uncharacterized protein</fullName>
    </submittedName>
</protein>
<feature type="compositionally biased region" description="Low complexity" evidence="1">
    <location>
        <begin position="38"/>
        <end position="49"/>
    </location>
</feature>
<reference evidence="3" key="1">
    <citation type="submission" date="2021-04" db="EMBL/GenBank/DDBJ databases">
        <title>A novel Synergistetes isolate from a pyrite-forming mixed culture.</title>
        <authorList>
            <person name="Bunk B."/>
            <person name="Sproer C."/>
            <person name="Spring S."/>
            <person name="Pester M."/>
        </authorList>
    </citation>
    <scope>NUCLEOTIDE SEQUENCE [LARGE SCALE GENOMIC DNA]</scope>
    <source>
        <strain evidence="3">J.5.4.2-T.3.5.2</strain>
    </source>
</reference>
<dbReference type="AlphaFoldDB" id="A0A9Q7ANQ3"/>
<feature type="region of interest" description="Disordered" evidence="1">
    <location>
        <begin position="25"/>
        <end position="49"/>
    </location>
</feature>